<proteinExistence type="inferred from homology"/>
<dbReference type="NCBIfam" id="TIGR01496">
    <property type="entry name" value="DHPS"/>
    <property type="match status" value="1"/>
</dbReference>
<dbReference type="Proteomes" id="UP001497514">
    <property type="component" value="Chromosome"/>
</dbReference>
<reference evidence="11 12" key="1">
    <citation type="submission" date="2024-05" db="EMBL/GenBank/DDBJ databases">
        <authorList>
            <person name="Duchaud E."/>
        </authorList>
    </citation>
    <scope>NUCLEOTIDE SEQUENCE [LARGE SCALE GENOMIC DNA]</scope>
    <source>
        <strain evidence="11">Ena-SAMPLE-TAB-13-05-2024-13:56:06:370-140309</strain>
    </source>
</reference>
<dbReference type="Gene3D" id="3.20.20.20">
    <property type="entry name" value="Dihydropteroate synthase-like"/>
    <property type="match status" value="1"/>
</dbReference>
<dbReference type="InterPro" id="IPR011005">
    <property type="entry name" value="Dihydropteroate_synth-like_sf"/>
</dbReference>
<evidence type="ECO:0000256" key="2">
    <source>
        <dbReference type="ARBA" id="ARBA00001946"/>
    </source>
</evidence>
<sequence length="285" mass="31378">MDFYNEDLELMMMTINCKGNLIDFTTPKVMGILNVTPDSFFDGGKYKDEQAILSQTAKMLADGATFIDVGAYSSKPGAKEVSELEELARIIPVIKLLVRTFPEIIISVDTFRSEVAKQSVQAGAALINDISGGVLDAKMFETVAKLQVPYIMMHMQGTPQNMQLNPVYTDIVKEVILFFATQLAKLRALKVNDVIIDVGFGFGKTTAHNYELLQKLSLFESLEVPILTGVSRKSMLYKLLDILPADALNATTVANTIALLNGTNILRVHDVKQAVEAVKIVKQVE</sequence>
<dbReference type="SUPFAM" id="SSF51717">
    <property type="entry name" value="Dihydropteroate synthetase-like"/>
    <property type="match status" value="1"/>
</dbReference>
<evidence type="ECO:0000256" key="8">
    <source>
        <dbReference type="ARBA" id="ARBA00022909"/>
    </source>
</evidence>
<evidence type="ECO:0000313" key="12">
    <source>
        <dbReference type="Proteomes" id="UP001497514"/>
    </source>
</evidence>
<evidence type="ECO:0000256" key="6">
    <source>
        <dbReference type="ARBA" id="ARBA00022723"/>
    </source>
</evidence>
<dbReference type="InterPro" id="IPR006390">
    <property type="entry name" value="DHP_synth_dom"/>
</dbReference>
<feature type="domain" description="Pterin-binding" evidence="10">
    <location>
        <begin position="27"/>
        <end position="279"/>
    </location>
</feature>
<dbReference type="PROSITE" id="PS50972">
    <property type="entry name" value="PTERIN_BINDING"/>
    <property type="match status" value="1"/>
</dbReference>
<evidence type="ECO:0000256" key="9">
    <source>
        <dbReference type="RuleBase" id="RU361205"/>
    </source>
</evidence>
<keyword evidence="5 9" id="KW-0808">Transferase</keyword>
<name>A0ABM9NSP0_9FLAO</name>
<dbReference type="EC" id="2.5.1.15" evidence="4 9"/>
<keyword evidence="6 9" id="KW-0479">Metal-binding</keyword>
<comment type="pathway">
    <text evidence="3 9">Cofactor biosynthesis; tetrahydrofolate biosynthesis; 7,8-dihydrofolate from 2-amino-4-hydroxy-6-hydroxymethyl-7,8-dihydropteridine diphosphate and 4-aminobenzoate: step 1/2.</text>
</comment>
<dbReference type="InterPro" id="IPR045031">
    <property type="entry name" value="DHP_synth-like"/>
</dbReference>
<keyword evidence="7 9" id="KW-0460">Magnesium</keyword>
<accession>A0ABM9NSP0</accession>
<evidence type="ECO:0000313" key="11">
    <source>
        <dbReference type="EMBL" id="CAL2077441.1"/>
    </source>
</evidence>
<dbReference type="CDD" id="cd00739">
    <property type="entry name" value="DHPS"/>
    <property type="match status" value="1"/>
</dbReference>
<dbReference type="Pfam" id="PF00809">
    <property type="entry name" value="Pterin_bind"/>
    <property type="match status" value="1"/>
</dbReference>
<dbReference type="EMBL" id="OZ038524">
    <property type="protein sequence ID" value="CAL2077441.1"/>
    <property type="molecule type" value="Genomic_DNA"/>
</dbReference>
<comment type="similarity">
    <text evidence="9">Belongs to the DHPS family.</text>
</comment>
<evidence type="ECO:0000256" key="3">
    <source>
        <dbReference type="ARBA" id="ARBA00004763"/>
    </source>
</evidence>
<comment type="cofactor">
    <cofactor evidence="2 9">
        <name>Mg(2+)</name>
        <dbReference type="ChEBI" id="CHEBI:18420"/>
    </cofactor>
</comment>
<dbReference type="PANTHER" id="PTHR20941">
    <property type="entry name" value="FOLATE SYNTHESIS PROTEINS"/>
    <property type="match status" value="1"/>
</dbReference>
<keyword evidence="12" id="KW-1185">Reference proteome</keyword>
<dbReference type="GO" id="GO:0004156">
    <property type="term" value="F:dihydropteroate synthase activity"/>
    <property type="evidence" value="ECO:0007669"/>
    <property type="project" value="UniProtKB-EC"/>
</dbReference>
<keyword evidence="8 9" id="KW-0289">Folate biosynthesis</keyword>
<evidence type="ECO:0000256" key="7">
    <source>
        <dbReference type="ARBA" id="ARBA00022842"/>
    </source>
</evidence>
<organism evidence="11 12">
    <name type="scientific">Tenacibaculum dicentrarchi</name>
    <dbReference type="NCBI Taxonomy" id="669041"/>
    <lineage>
        <taxon>Bacteria</taxon>
        <taxon>Pseudomonadati</taxon>
        <taxon>Bacteroidota</taxon>
        <taxon>Flavobacteriia</taxon>
        <taxon>Flavobacteriales</taxon>
        <taxon>Flavobacteriaceae</taxon>
        <taxon>Tenacibaculum</taxon>
    </lineage>
</organism>
<dbReference type="InterPro" id="IPR000489">
    <property type="entry name" value="Pterin-binding_dom"/>
</dbReference>
<protein>
    <recommendedName>
        <fullName evidence="4 9">Dihydropteroate synthase</fullName>
        <shortName evidence="9">DHPS</shortName>
        <ecNumber evidence="4 9">2.5.1.15</ecNumber>
    </recommendedName>
    <alternativeName>
        <fullName evidence="9">Dihydropteroate pyrophosphorylase</fullName>
    </alternativeName>
</protein>
<comment type="function">
    <text evidence="9">Catalyzes the condensation of para-aminobenzoate (pABA) with 6-hydroxymethyl-7,8-dihydropterin diphosphate (DHPt-PP) to form 7,8-dihydropteroate (H2Pte), the immediate precursor of folate derivatives.</text>
</comment>
<dbReference type="PROSITE" id="PS00792">
    <property type="entry name" value="DHPS_1"/>
    <property type="match status" value="1"/>
</dbReference>
<dbReference type="PANTHER" id="PTHR20941:SF1">
    <property type="entry name" value="FOLIC ACID SYNTHESIS PROTEIN FOL1"/>
    <property type="match status" value="1"/>
</dbReference>
<evidence type="ECO:0000256" key="5">
    <source>
        <dbReference type="ARBA" id="ARBA00022679"/>
    </source>
</evidence>
<evidence type="ECO:0000259" key="10">
    <source>
        <dbReference type="PROSITE" id="PS50972"/>
    </source>
</evidence>
<gene>
    <name evidence="11" type="primary">folP</name>
    <name evidence="11" type="ORF">TD3509T_0482</name>
</gene>
<evidence type="ECO:0000256" key="4">
    <source>
        <dbReference type="ARBA" id="ARBA00012458"/>
    </source>
</evidence>
<evidence type="ECO:0000256" key="1">
    <source>
        <dbReference type="ARBA" id="ARBA00000012"/>
    </source>
</evidence>
<comment type="catalytic activity">
    <reaction evidence="1">
        <text>(7,8-dihydropterin-6-yl)methyl diphosphate + 4-aminobenzoate = 7,8-dihydropteroate + diphosphate</text>
        <dbReference type="Rhea" id="RHEA:19949"/>
        <dbReference type="ChEBI" id="CHEBI:17836"/>
        <dbReference type="ChEBI" id="CHEBI:17839"/>
        <dbReference type="ChEBI" id="CHEBI:33019"/>
        <dbReference type="ChEBI" id="CHEBI:72950"/>
        <dbReference type="EC" id="2.5.1.15"/>
    </reaction>
</comment>